<reference evidence="1" key="2">
    <citation type="journal article" date="2017" name="Genome Announc.">
        <title>High-Quality Draft Genome Sequence of Burkholderia contaminans CH-1, a Gram-Negative Bacterium That Metabolizes 2-Azahypoxanthine, a Plant Growth-Regulating Compound.</title>
        <authorList>
            <person name="Choi J.-H."/>
            <person name="Sugiura H."/>
            <person name="Moriuchi R."/>
            <person name="Kawagishi H."/>
            <person name="Dohra H."/>
        </authorList>
    </citation>
    <scope>NUCLEOTIDE SEQUENCE</scope>
    <source>
        <strain evidence="1">CH-1</strain>
    </source>
</reference>
<protein>
    <submittedName>
        <fullName evidence="1">Uncharacterized protein</fullName>
    </submittedName>
</protein>
<sequence>MADTSPNRPLEVDARRPGLAAAALLARQAKRIASPQTRDAIRALLSDEATYAVLGQDLLARAFALLPGEFSDDADRYLDAFRNAFLADEPASRA</sequence>
<dbReference type="AlphaFoldDB" id="A0A250LC45"/>
<proteinExistence type="predicted"/>
<accession>A0A250LC45</accession>
<organism evidence="1">
    <name type="scientific">Burkholderia contaminans</name>
    <dbReference type="NCBI Taxonomy" id="488447"/>
    <lineage>
        <taxon>Bacteria</taxon>
        <taxon>Pseudomonadati</taxon>
        <taxon>Pseudomonadota</taxon>
        <taxon>Betaproteobacteria</taxon>
        <taxon>Burkholderiales</taxon>
        <taxon>Burkholderiaceae</taxon>
        <taxon>Burkholderia</taxon>
        <taxon>Burkholderia cepacia complex</taxon>
    </lineage>
</organism>
<reference evidence="1" key="1">
    <citation type="journal article" date="2016" name="Biosci. Biotechnol. Biochem.">
        <title>Bioconversion of AHX to AOH by resting cells of Burkholderia contaminans CH-1.</title>
        <authorList>
            <person name="Choi J.H."/>
            <person name="Kikuchi A."/>
            <person name="Pumkaeo P."/>
            <person name="Hirai H."/>
            <person name="Tokuyama S."/>
            <person name="Kawagishi H."/>
        </authorList>
    </citation>
    <scope>NUCLEOTIDE SEQUENCE</scope>
    <source>
        <strain evidence="1">CH-1</strain>
    </source>
</reference>
<evidence type="ECO:0000313" key="1">
    <source>
        <dbReference type="EMBL" id="BBA42116.1"/>
    </source>
</evidence>
<dbReference type="EMBL" id="AP018358">
    <property type="protein sequence ID" value="BBA42116.1"/>
    <property type="molecule type" value="Genomic_DNA"/>
</dbReference>
<name>A0A250LC45_9BURK</name>
<gene>
    <name evidence="1" type="ORF">BCCH1_45910</name>
</gene>